<name>A0ABW5RP27_9BACI</name>
<gene>
    <name evidence="2" type="ORF">ACFSUL_04780</name>
</gene>
<dbReference type="RefSeq" id="WP_377933190.1">
    <property type="nucleotide sequence ID" value="NZ_JBHUMF010000011.1"/>
</dbReference>
<dbReference type="PANTHER" id="PTHR34351">
    <property type="entry name" value="SLR1927 PROTEIN-RELATED"/>
    <property type="match status" value="1"/>
</dbReference>
<organism evidence="2 3">
    <name type="scientific">Bacillus seohaeanensis</name>
    <dbReference type="NCBI Taxonomy" id="284580"/>
    <lineage>
        <taxon>Bacteria</taxon>
        <taxon>Bacillati</taxon>
        <taxon>Bacillota</taxon>
        <taxon>Bacilli</taxon>
        <taxon>Bacillales</taxon>
        <taxon>Bacillaceae</taxon>
        <taxon>Bacillus</taxon>
    </lineage>
</organism>
<reference evidence="3" key="1">
    <citation type="journal article" date="2019" name="Int. J. Syst. Evol. Microbiol.">
        <title>The Global Catalogue of Microorganisms (GCM) 10K type strain sequencing project: providing services to taxonomists for standard genome sequencing and annotation.</title>
        <authorList>
            <consortium name="The Broad Institute Genomics Platform"/>
            <consortium name="The Broad Institute Genome Sequencing Center for Infectious Disease"/>
            <person name="Wu L."/>
            <person name="Ma J."/>
        </authorList>
    </citation>
    <scope>NUCLEOTIDE SEQUENCE [LARGE SCALE GENOMIC DNA]</scope>
    <source>
        <strain evidence="3">KCTC 3913</strain>
    </source>
</reference>
<comment type="caution">
    <text evidence="2">The sequence shown here is derived from an EMBL/GenBank/DDBJ whole genome shotgun (WGS) entry which is preliminary data.</text>
</comment>
<accession>A0ABW5RP27</accession>
<evidence type="ECO:0000313" key="3">
    <source>
        <dbReference type="Proteomes" id="UP001597506"/>
    </source>
</evidence>
<dbReference type="InterPro" id="IPR002881">
    <property type="entry name" value="DUF58"/>
</dbReference>
<feature type="domain" description="DUF58" evidence="1">
    <location>
        <begin position="191"/>
        <end position="348"/>
    </location>
</feature>
<sequence>MLLLIGVTFCFAMFQGGFLSWFLFYSFLPFALYSLAVFLYPMSDIVVERAFEAVDFKAGDELKVTITMNRKIPIPIFYMVLEDVVTESVFHHTTLQKAKAMVYPGFRKQIKLTYSIKELPRGEHIFSAVRFRMGDFFGVFEKSATVTCENQLLVYPSFVDVAYRPLENRYDQGLTSSTVKIQKDTTMATGVREYQPGDRFSWIHWKSFARTNSLMTKEFEERQSHDVLLVLDRETSATFEPMVTFTASVIRSIIKKGAQVGLISIGEDHVSFPIRGGEEHQRHLYYHLAKVRADSPFALGKVLQGEGINYQQSATVIFITATLSKRMVMSISNYAKRNSAVVIFLIKAKGASFTQEEKSLKAYAAARGIWVRPCFEGEFGSAFTEVKRA</sequence>
<evidence type="ECO:0000259" key="1">
    <source>
        <dbReference type="Pfam" id="PF01882"/>
    </source>
</evidence>
<keyword evidence="3" id="KW-1185">Reference proteome</keyword>
<protein>
    <submittedName>
        <fullName evidence="2">DUF58 domain-containing protein</fullName>
    </submittedName>
</protein>
<dbReference type="PANTHER" id="PTHR34351:SF2">
    <property type="entry name" value="DUF58 DOMAIN-CONTAINING PROTEIN"/>
    <property type="match status" value="1"/>
</dbReference>
<evidence type="ECO:0000313" key="2">
    <source>
        <dbReference type="EMBL" id="MFD2680061.1"/>
    </source>
</evidence>
<dbReference type="EMBL" id="JBHUMF010000011">
    <property type="protein sequence ID" value="MFD2680061.1"/>
    <property type="molecule type" value="Genomic_DNA"/>
</dbReference>
<proteinExistence type="predicted"/>
<dbReference type="Pfam" id="PF01882">
    <property type="entry name" value="DUF58"/>
    <property type="match status" value="1"/>
</dbReference>
<dbReference type="Proteomes" id="UP001597506">
    <property type="component" value="Unassembled WGS sequence"/>
</dbReference>